<dbReference type="Ensembl" id="ENSDCDT00010021174.1">
    <property type="protein sequence ID" value="ENSDCDP00010020018.1"/>
    <property type="gene ID" value="ENSDCDG00010009044.1"/>
</dbReference>
<dbReference type="GeneTree" id="ENSGT00870000137729"/>
<sequence length="48" mass="5358">MQTSTDPWRGCVDDSFECLPYQLSMVHSVPTMVTMGNWESGFDSGEVV</sequence>
<reference evidence="1" key="2">
    <citation type="submission" date="2025-08" db="UniProtKB">
        <authorList>
            <consortium name="Ensembl"/>
        </authorList>
    </citation>
    <scope>IDENTIFICATION</scope>
</reference>
<evidence type="ECO:0000313" key="1">
    <source>
        <dbReference type="Ensembl" id="ENSDCDP00010020018.1"/>
    </source>
</evidence>
<evidence type="ECO:0000313" key="2">
    <source>
        <dbReference type="Proteomes" id="UP000694580"/>
    </source>
</evidence>
<dbReference type="AlphaFoldDB" id="A0AAY4BGI8"/>
<name>A0AAY4BGI8_9TELE</name>
<proteinExistence type="predicted"/>
<reference evidence="1 2" key="1">
    <citation type="submission" date="2020-06" db="EMBL/GenBank/DDBJ databases">
        <authorList>
            <consortium name="Wellcome Sanger Institute Data Sharing"/>
        </authorList>
    </citation>
    <scope>NUCLEOTIDE SEQUENCE [LARGE SCALE GENOMIC DNA]</scope>
</reference>
<protein>
    <submittedName>
        <fullName evidence="1">Uncharacterized protein</fullName>
    </submittedName>
</protein>
<reference evidence="1" key="3">
    <citation type="submission" date="2025-09" db="UniProtKB">
        <authorList>
            <consortium name="Ensembl"/>
        </authorList>
    </citation>
    <scope>IDENTIFICATION</scope>
</reference>
<keyword evidence="2" id="KW-1185">Reference proteome</keyword>
<dbReference type="Proteomes" id="UP000694580">
    <property type="component" value="Chromosome 9"/>
</dbReference>
<accession>A0AAY4BGI8</accession>
<organism evidence="1 2">
    <name type="scientific">Denticeps clupeoides</name>
    <name type="common">denticle herring</name>
    <dbReference type="NCBI Taxonomy" id="299321"/>
    <lineage>
        <taxon>Eukaryota</taxon>
        <taxon>Metazoa</taxon>
        <taxon>Chordata</taxon>
        <taxon>Craniata</taxon>
        <taxon>Vertebrata</taxon>
        <taxon>Euteleostomi</taxon>
        <taxon>Actinopterygii</taxon>
        <taxon>Neopterygii</taxon>
        <taxon>Teleostei</taxon>
        <taxon>Clupei</taxon>
        <taxon>Clupeiformes</taxon>
        <taxon>Denticipitoidei</taxon>
        <taxon>Denticipitidae</taxon>
        <taxon>Denticeps</taxon>
    </lineage>
</organism>